<comment type="function">
    <text evidence="8">RNA-binding component of the eukaryotic translation initiation factor 3 (eIF-3) complex, which is involved in protein synthesis of a specialized repertoire of mRNAs and, together with other initiation factors, stimulates binding of mRNA and methionyl-tRNAi to the 40S ribosome. The eIF-3 complex specifically targets and initiates translation of a subset of mRNAs involved in cell proliferation.</text>
</comment>
<evidence type="ECO:0000256" key="11">
    <source>
        <dbReference type="SAM" id="MobiDB-lite"/>
    </source>
</evidence>
<dbReference type="SUPFAM" id="SSF54928">
    <property type="entry name" value="RNA-binding domain, RBD"/>
    <property type="match status" value="1"/>
</dbReference>
<keyword evidence="6 8" id="KW-0694">RNA-binding</keyword>
<comment type="caution">
    <text evidence="13">The sequence shown here is derived from an EMBL/GenBank/DDBJ whole genome shotgun (WGS) entry which is preliminary data.</text>
</comment>
<evidence type="ECO:0000256" key="3">
    <source>
        <dbReference type="ARBA" id="ARBA00022540"/>
    </source>
</evidence>
<dbReference type="EMBL" id="NAJO01000014">
    <property type="protein sequence ID" value="OQO07637.1"/>
    <property type="molecule type" value="Genomic_DNA"/>
</dbReference>
<dbReference type="PANTHER" id="PTHR14068:SF0">
    <property type="entry name" value="EUKARYOTIC TRANSLATION INITIATION FACTOR 3 SUBUNIT B"/>
    <property type="match status" value="1"/>
</dbReference>
<accession>A0A1V8T8A3</accession>
<name>A0A1V8T8A3_9PEZI</name>
<dbReference type="GO" id="GO:0005852">
    <property type="term" value="C:eukaryotic translation initiation factor 3 complex"/>
    <property type="evidence" value="ECO:0007669"/>
    <property type="project" value="UniProtKB-UniRule"/>
</dbReference>
<dbReference type="SMART" id="SM00360">
    <property type="entry name" value="RRM"/>
    <property type="match status" value="1"/>
</dbReference>
<comment type="subunit">
    <text evidence="8 9">Component of the eukaryotic translation initiation factor 3 (eIF-3) complex.</text>
</comment>
<feature type="compositionally biased region" description="Acidic residues" evidence="11">
    <location>
        <begin position="8"/>
        <end position="20"/>
    </location>
</feature>
<evidence type="ECO:0000313" key="13">
    <source>
        <dbReference type="EMBL" id="OQO07637.1"/>
    </source>
</evidence>
<dbReference type="HAMAP" id="MF_03001">
    <property type="entry name" value="eIF3b"/>
    <property type="match status" value="1"/>
</dbReference>
<comment type="function">
    <text evidence="9">Component of the eukaryotic translation initiation factor 3 (eIF-3) complex, which is involved in protein synthesis and, together with other initiation factors, stimulates binding of mRNA and methionyl-tRNAi to the 40S ribosome.</text>
</comment>
<dbReference type="InterPro" id="IPR013979">
    <property type="entry name" value="TIF_beta_prop-like"/>
</dbReference>
<dbReference type="GO" id="GO:0003723">
    <property type="term" value="F:RNA binding"/>
    <property type="evidence" value="ECO:0007669"/>
    <property type="project" value="UniProtKB-UniRule"/>
</dbReference>
<dbReference type="Gene3D" id="2.130.10.10">
    <property type="entry name" value="YVTN repeat-like/Quinoprotein amine dehydrogenase"/>
    <property type="match status" value="2"/>
</dbReference>
<keyword evidence="7 8" id="KW-0648">Protein biosynthesis</keyword>
<feature type="coiled-coil region" evidence="10">
    <location>
        <begin position="643"/>
        <end position="700"/>
    </location>
</feature>
<evidence type="ECO:0000256" key="8">
    <source>
        <dbReference type="HAMAP-Rule" id="MF_03001"/>
    </source>
</evidence>
<dbReference type="GO" id="GO:0016282">
    <property type="term" value="C:eukaryotic 43S preinitiation complex"/>
    <property type="evidence" value="ECO:0007669"/>
    <property type="project" value="UniProtKB-UniRule"/>
</dbReference>
<evidence type="ECO:0000256" key="10">
    <source>
        <dbReference type="SAM" id="Coils"/>
    </source>
</evidence>
<dbReference type="InterPro" id="IPR012677">
    <property type="entry name" value="Nucleotide-bd_a/b_plait_sf"/>
</dbReference>
<dbReference type="GO" id="GO:0033290">
    <property type="term" value="C:eukaryotic 48S preinitiation complex"/>
    <property type="evidence" value="ECO:0007669"/>
    <property type="project" value="UniProtKB-UniRule"/>
</dbReference>
<dbReference type="PIRSF" id="PIRSF036424">
    <property type="entry name" value="eIF3b"/>
    <property type="match status" value="1"/>
</dbReference>
<dbReference type="AlphaFoldDB" id="A0A1V8T8A3"/>
<evidence type="ECO:0000256" key="2">
    <source>
        <dbReference type="ARBA" id="ARBA00022490"/>
    </source>
</evidence>
<dbReference type="FunFam" id="2.130.10.10:FF:000419">
    <property type="entry name" value="Eukaryotic translation initiation factor 3 subunit B"/>
    <property type="match status" value="1"/>
</dbReference>
<dbReference type="GO" id="GO:0031369">
    <property type="term" value="F:translation initiation factor binding"/>
    <property type="evidence" value="ECO:0007669"/>
    <property type="project" value="InterPro"/>
</dbReference>
<evidence type="ECO:0000259" key="12">
    <source>
        <dbReference type="PROSITE" id="PS50102"/>
    </source>
</evidence>
<reference evidence="14" key="1">
    <citation type="submission" date="2017-03" db="EMBL/GenBank/DDBJ databases">
        <title>Genomes of endolithic fungi from Antarctica.</title>
        <authorList>
            <person name="Coleine C."/>
            <person name="Masonjones S."/>
            <person name="Stajich J.E."/>
        </authorList>
    </citation>
    <scope>NUCLEOTIDE SEQUENCE [LARGE SCALE GENOMIC DNA]</scope>
    <source>
        <strain evidence="14">CCFEE 5527</strain>
    </source>
</reference>
<evidence type="ECO:0000256" key="4">
    <source>
        <dbReference type="ARBA" id="ARBA00022574"/>
    </source>
</evidence>
<dbReference type="InterPro" id="IPR035979">
    <property type="entry name" value="RBD_domain_sf"/>
</dbReference>
<keyword evidence="2 8" id="KW-0963">Cytoplasm</keyword>
<dbReference type="Pfam" id="PF08662">
    <property type="entry name" value="eIF2A"/>
    <property type="match status" value="1"/>
</dbReference>
<dbReference type="GO" id="GO:0003743">
    <property type="term" value="F:translation initiation factor activity"/>
    <property type="evidence" value="ECO:0007669"/>
    <property type="project" value="UniProtKB-UniRule"/>
</dbReference>
<dbReference type="FunCoup" id="A0A1V8T8A3">
    <property type="interactions" value="2441"/>
</dbReference>
<evidence type="ECO:0000256" key="9">
    <source>
        <dbReference type="PIRNR" id="PIRNR036424"/>
    </source>
</evidence>
<dbReference type="Gene3D" id="3.30.70.330">
    <property type="match status" value="1"/>
</dbReference>
<protein>
    <recommendedName>
        <fullName evidence="8">Eukaryotic translation initiation factor 3 subunit B</fullName>
        <shortName evidence="8">eIF3b</shortName>
    </recommendedName>
    <alternativeName>
        <fullName evidence="8">Eukaryotic translation initiation factor 3 90 kDa subunit homolog</fullName>
        <shortName evidence="8">eIF3 p90</shortName>
    </alternativeName>
    <alternativeName>
        <fullName evidence="8">Translation initiation factor eIF3, p90 subunit homolog</fullName>
    </alternativeName>
</protein>
<dbReference type="PROSITE" id="PS50102">
    <property type="entry name" value="RRM"/>
    <property type="match status" value="1"/>
</dbReference>
<keyword evidence="5" id="KW-0677">Repeat</keyword>
<dbReference type="PANTHER" id="PTHR14068">
    <property type="entry name" value="EUKARYOTIC TRANSLATION INITIATION FACTOR 3 EIF3 -RELATED"/>
    <property type="match status" value="1"/>
</dbReference>
<proteinExistence type="inferred from homology"/>
<evidence type="ECO:0000256" key="6">
    <source>
        <dbReference type="ARBA" id="ARBA00022884"/>
    </source>
</evidence>
<dbReference type="CDD" id="cd12278">
    <property type="entry name" value="RRM_eIF3B"/>
    <property type="match status" value="1"/>
</dbReference>
<evidence type="ECO:0000256" key="7">
    <source>
        <dbReference type="ARBA" id="ARBA00022917"/>
    </source>
</evidence>
<keyword evidence="10" id="KW-0175">Coiled coil</keyword>
<comment type="similarity">
    <text evidence="8 9">Belongs to the eIF-3 subunit B family.</text>
</comment>
<evidence type="ECO:0000256" key="5">
    <source>
        <dbReference type="ARBA" id="ARBA00022737"/>
    </source>
</evidence>
<dbReference type="GO" id="GO:0001732">
    <property type="term" value="P:formation of cytoplasmic translation initiation complex"/>
    <property type="evidence" value="ECO:0007669"/>
    <property type="project" value="UniProtKB-UniRule"/>
</dbReference>
<keyword evidence="14" id="KW-1185">Reference proteome</keyword>
<evidence type="ECO:0000313" key="14">
    <source>
        <dbReference type="Proteomes" id="UP000192596"/>
    </source>
</evidence>
<sequence>MAPSFDQLDPETGDYDAEDDVDFTDLKEQYEVRMEEGLDTFVVIDGLPKVPEDSKPKLVKFLLRKLTTAGKTKEDDVYMPLDESTGQTGGYAFVEYETAAQAAAAVKLLHGTPLDKKHTIAVNKLTDIERYGREGKIDETYHEPEIASFEEKEHLRWWLGDPEGRDQFIMFKADDVGVYWNERDDVPDQIVNRTGWTETFVQWSPKGTYLISMHAQGVQLWGGPNWSRQKRFMHPGANLVDVSPDERYITTWSHKAMEVQEGNPVLSLEEDGKNYIIWDVATAKPIRSFVTLDLAGPTNDAEGNPIKQKIQWPAFKWSSDAKYVARMTQGQSISVYELPKMNLMDRQSIKIEGVMDFEWAPASPQRDNIKTYEQLFCYWTPELGSNPAKVGLMSIPSKDIVRTRNLFNVSDAKLHWQSEASFVCVKVDRHSKSGKSKATNLEIFRVREKGVPVEVVDSIKDTVINFAWEPKGDRFVLITAGEVPDGAPVPPKTSVSFFCPEKSKGNTIGNFKLIRTIDKKNNNAIHWSPNGRFVVVATVMNQQSFDLDFWDLDFEGEKDEKDKDLTANLQLMTTADHYGVTDIEWDPSGRYVATTASFWKHRMENGYHLYTFSGTTLREEPTEQFKQFSWRPRPERLLSKDEMKNVRKNLREYSKTFEELDVAKKSSANKAVVEARRRLLQEWLAYRQRVQEDLEEEREALGLTAVSEERAALEVADDGETRVVEEIYEEILAEEEEIVD</sequence>
<feature type="domain" description="RRM" evidence="12">
    <location>
        <begin position="40"/>
        <end position="127"/>
    </location>
</feature>
<dbReference type="STRING" id="1507870.A0A1V8T8A3"/>
<dbReference type="InterPro" id="IPR034363">
    <property type="entry name" value="eIF3B_RRM"/>
</dbReference>
<keyword evidence="4" id="KW-0853">WD repeat</keyword>
<dbReference type="Proteomes" id="UP000192596">
    <property type="component" value="Unassembled WGS sequence"/>
</dbReference>
<dbReference type="SUPFAM" id="SSF82171">
    <property type="entry name" value="DPP6 N-terminal domain-like"/>
    <property type="match status" value="1"/>
</dbReference>
<dbReference type="OrthoDB" id="10250414at2759"/>
<dbReference type="InterPro" id="IPR015943">
    <property type="entry name" value="WD40/YVTN_repeat-like_dom_sf"/>
</dbReference>
<dbReference type="InterPro" id="IPR000504">
    <property type="entry name" value="RRM_dom"/>
</dbReference>
<feature type="region of interest" description="Disordered" evidence="11">
    <location>
        <begin position="1"/>
        <end position="20"/>
    </location>
</feature>
<comment type="subcellular location">
    <subcellularLocation>
        <location evidence="1 8 9">Cytoplasm</location>
    </subcellularLocation>
</comment>
<dbReference type="InParanoid" id="A0A1V8T8A3"/>
<dbReference type="Pfam" id="PF00076">
    <property type="entry name" value="RRM_1"/>
    <property type="match status" value="1"/>
</dbReference>
<dbReference type="InterPro" id="IPR011400">
    <property type="entry name" value="EIF3B"/>
</dbReference>
<evidence type="ECO:0000256" key="1">
    <source>
        <dbReference type="ARBA" id="ARBA00004496"/>
    </source>
</evidence>
<dbReference type="FunFam" id="3.30.70.330:FF:000235">
    <property type="entry name" value="Eukaryotic translation initiation factor 3 subunit B"/>
    <property type="match status" value="1"/>
</dbReference>
<keyword evidence="3 8" id="KW-0396">Initiation factor</keyword>
<gene>
    <name evidence="8" type="primary">PRT1</name>
    <name evidence="13" type="ORF">B0A48_07334</name>
</gene>
<organism evidence="13 14">
    <name type="scientific">Cryoendolithus antarcticus</name>
    <dbReference type="NCBI Taxonomy" id="1507870"/>
    <lineage>
        <taxon>Eukaryota</taxon>
        <taxon>Fungi</taxon>
        <taxon>Dikarya</taxon>
        <taxon>Ascomycota</taxon>
        <taxon>Pezizomycotina</taxon>
        <taxon>Dothideomycetes</taxon>
        <taxon>Dothideomycetidae</taxon>
        <taxon>Cladosporiales</taxon>
        <taxon>Cladosporiaceae</taxon>
        <taxon>Cryoendolithus</taxon>
    </lineage>
</organism>